<keyword evidence="2" id="KW-1185">Reference proteome</keyword>
<dbReference type="EMBL" id="SWMS01000006">
    <property type="protein sequence ID" value="TKG71049.1"/>
    <property type="molecule type" value="Genomic_DNA"/>
</dbReference>
<organism evidence="1 2">
    <name type="scientific">Prauserella endophytica</name>
    <dbReference type="NCBI Taxonomy" id="1592324"/>
    <lineage>
        <taxon>Bacteria</taxon>
        <taxon>Bacillati</taxon>
        <taxon>Actinomycetota</taxon>
        <taxon>Actinomycetes</taxon>
        <taxon>Pseudonocardiales</taxon>
        <taxon>Pseudonocardiaceae</taxon>
        <taxon>Prauserella</taxon>
        <taxon>Prauserella coralliicola group</taxon>
    </lineage>
</organism>
<evidence type="ECO:0000313" key="1">
    <source>
        <dbReference type="EMBL" id="TKG71049.1"/>
    </source>
</evidence>
<accession>A0ABY2S549</accession>
<protein>
    <submittedName>
        <fullName evidence="1">Uncharacterized protein</fullName>
    </submittedName>
</protein>
<comment type="caution">
    <text evidence="1">The sequence shown here is derived from an EMBL/GenBank/DDBJ whole genome shotgun (WGS) entry which is preliminary data.</text>
</comment>
<sequence>MSAETLRVSLRETRLVTERIVMLLGVPKGAWAAVREAVVAAEALGLEGLAFLDGRAPGGWATPEITGEDGPRISVAARGIPAPFAVPALLDLAVATVSEHDAATVTVTDLADAELLRAAEPLGARLGARVRVSGTGGVRVLAATKATAAVPAGSRAAMAGGEHLLEAALHGLTVPAALWWRLYHRSNEALTVDTPLSRNHAGAALLTGGEGLTETDPDYVAEAAS</sequence>
<dbReference type="RefSeq" id="WP_137095164.1">
    <property type="nucleotide sequence ID" value="NZ_SWMS01000006.1"/>
</dbReference>
<reference evidence="1 2" key="1">
    <citation type="journal article" date="2015" name="Antonie Van Leeuwenhoek">
        <title>Prauserella endophytica sp. nov., an endophytic actinobacterium isolated from Tamarix taklamakanensis.</title>
        <authorList>
            <person name="Liu J.M."/>
            <person name="Habden X."/>
            <person name="Guo L."/>
            <person name="Tuo L."/>
            <person name="Jiang Z.K."/>
            <person name="Liu S.W."/>
            <person name="Liu X.F."/>
            <person name="Chen L."/>
            <person name="Li R.F."/>
            <person name="Zhang Y.Q."/>
            <person name="Sun C.H."/>
        </authorList>
    </citation>
    <scope>NUCLEOTIDE SEQUENCE [LARGE SCALE GENOMIC DNA]</scope>
    <source>
        <strain evidence="1 2">CGMCC 4.7182</strain>
    </source>
</reference>
<proteinExistence type="predicted"/>
<dbReference type="Proteomes" id="UP000309992">
    <property type="component" value="Unassembled WGS sequence"/>
</dbReference>
<name>A0ABY2S549_9PSEU</name>
<gene>
    <name evidence="1" type="ORF">FCN18_13065</name>
</gene>
<evidence type="ECO:0000313" key="2">
    <source>
        <dbReference type="Proteomes" id="UP000309992"/>
    </source>
</evidence>